<comment type="caution">
    <text evidence="1">The sequence shown here is derived from an EMBL/GenBank/DDBJ whole genome shotgun (WGS) entry which is preliminary data.</text>
</comment>
<evidence type="ECO:0008006" key="2">
    <source>
        <dbReference type="Google" id="ProtNLM"/>
    </source>
</evidence>
<gene>
    <name evidence="1" type="ORF">S01H4_35555</name>
</gene>
<dbReference type="InterPro" id="IPR036237">
    <property type="entry name" value="Xyl_isomerase-like_sf"/>
</dbReference>
<dbReference type="SUPFAM" id="SSF51658">
    <property type="entry name" value="Xylose isomerase-like"/>
    <property type="match status" value="1"/>
</dbReference>
<protein>
    <recommendedName>
        <fullName evidence="2">Xylose isomerase-like TIM barrel domain-containing protein</fullName>
    </recommendedName>
</protein>
<reference evidence="1" key="1">
    <citation type="journal article" date="2014" name="Front. Microbiol.">
        <title>High frequency of phylogenetically diverse reductive dehalogenase-homologous genes in deep subseafloor sedimentary metagenomes.</title>
        <authorList>
            <person name="Kawai M."/>
            <person name="Futagami T."/>
            <person name="Toyoda A."/>
            <person name="Takaki Y."/>
            <person name="Nishi S."/>
            <person name="Hori S."/>
            <person name="Arai W."/>
            <person name="Tsubouchi T."/>
            <person name="Morono Y."/>
            <person name="Uchiyama I."/>
            <person name="Ito T."/>
            <person name="Fujiyama A."/>
            <person name="Inagaki F."/>
            <person name="Takami H."/>
        </authorList>
    </citation>
    <scope>NUCLEOTIDE SEQUENCE</scope>
    <source>
        <strain evidence="1">Expedition CK06-06</strain>
    </source>
</reference>
<sequence length="144" mass="16426">MSTDSFSSLGLDLVFELSKEAGFDGIDLAIRKNFDARNVDYVKKLMKTHDMPVKVIQVSDKVNQKELNKALDLCEATGADTITINAPAFFDMKTYNFIVDNIDTYKKENKHIHFSIINPENANIFALPIPKYRFSNIVEIVKKY</sequence>
<accession>X1ACJ4</accession>
<evidence type="ECO:0000313" key="1">
    <source>
        <dbReference type="EMBL" id="GAG79619.1"/>
    </source>
</evidence>
<organism evidence="1">
    <name type="scientific">marine sediment metagenome</name>
    <dbReference type="NCBI Taxonomy" id="412755"/>
    <lineage>
        <taxon>unclassified sequences</taxon>
        <taxon>metagenomes</taxon>
        <taxon>ecological metagenomes</taxon>
    </lineage>
</organism>
<dbReference type="Gene3D" id="3.20.20.150">
    <property type="entry name" value="Divalent-metal-dependent TIM barrel enzymes"/>
    <property type="match status" value="1"/>
</dbReference>
<name>X1ACJ4_9ZZZZ</name>
<dbReference type="AlphaFoldDB" id="X1ACJ4"/>
<dbReference type="EMBL" id="BART01018918">
    <property type="protein sequence ID" value="GAG79619.1"/>
    <property type="molecule type" value="Genomic_DNA"/>
</dbReference>
<proteinExistence type="predicted"/>